<dbReference type="NCBIfam" id="TIGR04409">
    <property type="entry name" value="LptC_YrbK"/>
    <property type="match status" value="1"/>
</dbReference>
<dbReference type="InterPro" id="IPR026265">
    <property type="entry name" value="LptC"/>
</dbReference>
<evidence type="ECO:0000256" key="1">
    <source>
        <dbReference type="SAM" id="Phobius"/>
    </source>
</evidence>
<organism evidence="2 3">
    <name type="scientific">Leeuwenhoekiella marinoflava</name>
    <dbReference type="NCBI Taxonomy" id="988"/>
    <lineage>
        <taxon>Bacteria</taxon>
        <taxon>Pseudomonadati</taxon>
        <taxon>Bacteroidota</taxon>
        <taxon>Flavobacteriia</taxon>
        <taxon>Flavobacteriales</taxon>
        <taxon>Flavobacteriaceae</taxon>
        <taxon>Leeuwenhoekiella</taxon>
    </lineage>
</organism>
<evidence type="ECO:0000313" key="3">
    <source>
        <dbReference type="Proteomes" id="UP000290608"/>
    </source>
</evidence>
<dbReference type="EMBL" id="QOVL01000024">
    <property type="protein sequence ID" value="RXG25011.1"/>
    <property type="molecule type" value="Genomic_DNA"/>
</dbReference>
<gene>
    <name evidence="2" type="ORF">DSL99_3600</name>
</gene>
<evidence type="ECO:0000313" key="2">
    <source>
        <dbReference type="EMBL" id="RXG25011.1"/>
    </source>
</evidence>
<accession>A0A4Q0PE33</accession>
<dbReference type="Proteomes" id="UP000290608">
    <property type="component" value="Unassembled WGS sequence"/>
</dbReference>
<proteinExistence type="predicted"/>
<dbReference type="InterPro" id="IPR010664">
    <property type="entry name" value="LipoPS_assembly_LptC-rel"/>
</dbReference>
<name>A0A4Q0PE33_9FLAO</name>
<sequence>MNKHAKHIILNLVTAVAVTLFFFGCEDNSGAIQKFNQRNDGPSAEGEGVVLKYTDSGKVVATLKTPLIIEYGLADFPYEEFPDGVEVTFSDDNKKENYITSDYAIRYKRTNLIDLRQNVVLITSDSTRLDASQLFWDQKNKWVFTDKPYTLKFPDDSFNNGDFFDSSEDFKNFISLDNQSRMYVKERATATPNDSVQ</sequence>
<dbReference type="Pfam" id="PF06835">
    <property type="entry name" value="LptC"/>
    <property type="match status" value="1"/>
</dbReference>
<reference evidence="2 3" key="1">
    <citation type="submission" date="2018-07" db="EMBL/GenBank/DDBJ databases">
        <title>Leeuwenhoekiella genomics.</title>
        <authorList>
            <person name="Tahon G."/>
            <person name="Willems A."/>
        </authorList>
    </citation>
    <scope>NUCLEOTIDE SEQUENCE [LARGE SCALE GENOMIC DNA]</scope>
    <source>
        <strain evidence="2 3">LMG 1345</strain>
    </source>
</reference>
<dbReference type="GO" id="GO:0005886">
    <property type="term" value="C:plasma membrane"/>
    <property type="evidence" value="ECO:0007669"/>
    <property type="project" value="InterPro"/>
</dbReference>
<dbReference type="PROSITE" id="PS51257">
    <property type="entry name" value="PROKAR_LIPOPROTEIN"/>
    <property type="match status" value="1"/>
</dbReference>
<keyword evidence="1" id="KW-1133">Transmembrane helix</keyword>
<feature type="transmembrane region" description="Helical" evidence="1">
    <location>
        <begin position="7"/>
        <end position="24"/>
    </location>
</feature>
<dbReference type="AlphaFoldDB" id="A0A4Q0PE33"/>
<dbReference type="Gene3D" id="2.60.450.10">
    <property type="entry name" value="Lipopolysaccharide (LPS) transport protein A like domain"/>
    <property type="match status" value="1"/>
</dbReference>
<keyword evidence="1" id="KW-0812">Transmembrane</keyword>
<dbReference type="GO" id="GO:0015221">
    <property type="term" value="F:lipopolysaccharide transmembrane transporter activity"/>
    <property type="evidence" value="ECO:0007669"/>
    <property type="project" value="InterPro"/>
</dbReference>
<comment type="caution">
    <text evidence="2">The sequence shown here is derived from an EMBL/GenBank/DDBJ whole genome shotgun (WGS) entry which is preliminary data.</text>
</comment>
<dbReference type="RefSeq" id="WP_164917881.1">
    <property type="nucleotide sequence ID" value="NZ_JBALUR010000021.1"/>
</dbReference>
<protein>
    <submittedName>
        <fullName evidence="2">LPS export ABC transporter protein LptC</fullName>
    </submittedName>
</protein>
<keyword evidence="1" id="KW-0472">Membrane</keyword>
<dbReference type="STRING" id="1122159.SAMN02745246_03729"/>